<dbReference type="Proteomes" id="UP001530315">
    <property type="component" value="Unassembled WGS sequence"/>
</dbReference>
<organism evidence="1 2">
    <name type="scientific">Stephanodiscus triporus</name>
    <dbReference type="NCBI Taxonomy" id="2934178"/>
    <lineage>
        <taxon>Eukaryota</taxon>
        <taxon>Sar</taxon>
        <taxon>Stramenopiles</taxon>
        <taxon>Ochrophyta</taxon>
        <taxon>Bacillariophyta</taxon>
        <taxon>Coscinodiscophyceae</taxon>
        <taxon>Thalassiosirophycidae</taxon>
        <taxon>Stephanodiscales</taxon>
        <taxon>Stephanodiscaceae</taxon>
        <taxon>Stephanodiscus</taxon>
    </lineage>
</organism>
<dbReference type="AlphaFoldDB" id="A0ABD3MIM6"/>
<evidence type="ECO:0000313" key="2">
    <source>
        <dbReference type="Proteomes" id="UP001530315"/>
    </source>
</evidence>
<protein>
    <submittedName>
        <fullName evidence="1">Uncharacterized protein</fullName>
    </submittedName>
</protein>
<sequence>MLTPCFDANGKHDAPEEGCQCRVDKPHLHVHDYDPKRFSIADGAARAKATNWKFLSQLTQYQMMTKGRSP</sequence>
<dbReference type="EMBL" id="JALLAZ020001797">
    <property type="protein sequence ID" value="KAL3763618.1"/>
    <property type="molecule type" value="Genomic_DNA"/>
</dbReference>
<proteinExistence type="predicted"/>
<keyword evidence="2" id="KW-1185">Reference proteome</keyword>
<evidence type="ECO:0000313" key="1">
    <source>
        <dbReference type="EMBL" id="KAL3763618.1"/>
    </source>
</evidence>
<name>A0ABD3MIM6_9STRA</name>
<reference evidence="1 2" key="1">
    <citation type="submission" date="2024-10" db="EMBL/GenBank/DDBJ databases">
        <title>Updated reference genomes for cyclostephanoid diatoms.</title>
        <authorList>
            <person name="Roberts W.R."/>
            <person name="Alverson A.J."/>
        </authorList>
    </citation>
    <scope>NUCLEOTIDE SEQUENCE [LARGE SCALE GENOMIC DNA]</scope>
    <source>
        <strain evidence="1 2">AJA276-08</strain>
    </source>
</reference>
<comment type="caution">
    <text evidence="1">The sequence shown here is derived from an EMBL/GenBank/DDBJ whole genome shotgun (WGS) entry which is preliminary data.</text>
</comment>
<accession>A0ABD3MIM6</accession>
<gene>
    <name evidence="1" type="ORF">ACHAW5_003916</name>
</gene>